<reference evidence="1 2" key="1">
    <citation type="submission" date="2024-04" db="EMBL/GenBank/DDBJ databases">
        <title>A novel species isolated from cricket.</title>
        <authorList>
            <person name="Wang H.-C."/>
        </authorList>
    </citation>
    <scope>NUCLEOTIDE SEQUENCE [LARGE SCALE GENOMIC DNA]</scope>
    <source>
        <strain evidence="1 2">WL0021</strain>
    </source>
</reference>
<keyword evidence="2" id="KW-1185">Reference proteome</keyword>
<protein>
    <submittedName>
        <fullName evidence="1">Uncharacterized protein</fullName>
    </submittedName>
</protein>
<dbReference type="Proteomes" id="UP001418637">
    <property type="component" value="Unassembled WGS sequence"/>
</dbReference>
<sequence>METKIKKYRVTIARLMIALQPKIMRVVSKVIGLPLIVSDVLIDIG</sequence>
<name>A0ABV0BMW7_9HYPH</name>
<evidence type="ECO:0000313" key="2">
    <source>
        <dbReference type="Proteomes" id="UP001418637"/>
    </source>
</evidence>
<dbReference type="EMBL" id="JBBYXI010000002">
    <property type="protein sequence ID" value="MEN3930890.1"/>
    <property type="molecule type" value="Genomic_DNA"/>
</dbReference>
<organism evidence="1 2">
    <name type="scientific">Hohaiivirga grylli</name>
    <dbReference type="NCBI Taxonomy" id="3133970"/>
    <lineage>
        <taxon>Bacteria</taxon>
        <taxon>Pseudomonadati</taxon>
        <taxon>Pseudomonadota</taxon>
        <taxon>Alphaproteobacteria</taxon>
        <taxon>Hyphomicrobiales</taxon>
        <taxon>Methylobacteriaceae</taxon>
        <taxon>Hohaiivirga</taxon>
    </lineage>
</organism>
<gene>
    <name evidence="1" type="ORF">WJT86_07445</name>
</gene>
<accession>A0ABV0BMW7</accession>
<proteinExistence type="predicted"/>
<comment type="caution">
    <text evidence="1">The sequence shown here is derived from an EMBL/GenBank/DDBJ whole genome shotgun (WGS) entry which is preliminary data.</text>
</comment>
<dbReference type="RefSeq" id="WP_346336913.1">
    <property type="nucleotide sequence ID" value="NZ_JBBYXI010000002.1"/>
</dbReference>
<evidence type="ECO:0000313" key="1">
    <source>
        <dbReference type="EMBL" id="MEN3930890.1"/>
    </source>
</evidence>